<reference evidence="1" key="1">
    <citation type="submission" date="2022-02" db="EMBL/GenBank/DDBJ databases">
        <authorList>
            <person name="Henning P.M."/>
            <person name="McCubbin A.G."/>
            <person name="Shore J.S."/>
        </authorList>
    </citation>
    <scope>NUCLEOTIDE SEQUENCE</scope>
    <source>
        <strain evidence="1">F60SS</strain>
        <tissue evidence="1">Leaves</tissue>
    </source>
</reference>
<organism evidence="1 2">
    <name type="scientific">Turnera subulata</name>
    <dbReference type="NCBI Taxonomy" id="218843"/>
    <lineage>
        <taxon>Eukaryota</taxon>
        <taxon>Viridiplantae</taxon>
        <taxon>Streptophyta</taxon>
        <taxon>Embryophyta</taxon>
        <taxon>Tracheophyta</taxon>
        <taxon>Spermatophyta</taxon>
        <taxon>Magnoliopsida</taxon>
        <taxon>eudicotyledons</taxon>
        <taxon>Gunneridae</taxon>
        <taxon>Pentapetalae</taxon>
        <taxon>rosids</taxon>
        <taxon>fabids</taxon>
        <taxon>Malpighiales</taxon>
        <taxon>Passifloraceae</taxon>
        <taxon>Turnera</taxon>
    </lineage>
</organism>
<feature type="non-terminal residue" evidence="1">
    <location>
        <position position="61"/>
    </location>
</feature>
<evidence type="ECO:0000313" key="1">
    <source>
        <dbReference type="EMBL" id="KAJ4839780.1"/>
    </source>
</evidence>
<gene>
    <name evidence="1" type="ORF">Tsubulata_026575</name>
</gene>
<proteinExistence type="predicted"/>
<dbReference type="AlphaFoldDB" id="A0A9Q0G002"/>
<protein>
    <recommendedName>
        <fullName evidence="3">Ubiquitin-like domain-containing protein</fullName>
    </recommendedName>
</protein>
<comment type="caution">
    <text evidence="1">The sequence shown here is derived from an EMBL/GenBank/DDBJ whole genome shotgun (WGS) entry which is preliminary data.</text>
</comment>
<feature type="non-terminal residue" evidence="1">
    <location>
        <position position="1"/>
    </location>
</feature>
<reference evidence="1" key="2">
    <citation type="journal article" date="2023" name="Plants (Basel)">
        <title>Annotation of the Turnera subulata (Passifloraceae) Draft Genome Reveals the S-Locus Evolved after the Divergence of Turneroideae from Passifloroideae in a Stepwise Manner.</title>
        <authorList>
            <person name="Henning P.M."/>
            <person name="Roalson E.H."/>
            <person name="Mir W."/>
            <person name="McCubbin A.G."/>
            <person name="Shore J.S."/>
        </authorList>
    </citation>
    <scope>NUCLEOTIDE SEQUENCE</scope>
    <source>
        <strain evidence="1">F60SS</strain>
    </source>
</reference>
<keyword evidence="2" id="KW-1185">Reference proteome</keyword>
<accession>A0A9Q0G002</accession>
<name>A0A9Q0G002_9ROSI</name>
<sequence>STLHLVLRLRGGGGGRQYFWHHWIDPKLVELARKYTQYKKMLRSLASSCHQLQEEEVWTQQ</sequence>
<dbReference type="EMBL" id="JAKUCV010003195">
    <property type="protein sequence ID" value="KAJ4839780.1"/>
    <property type="molecule type" value="Genomic_DNA"/>
</dbReference>
<evidence type="ECO:0008006" key="3">
    <source>
        <dbReference type="Google" id="ProtNLM"/>
    </source>
</evidence>
<evidence type="ECO:0000313" key="2">
    <source>
        <dbReference type="Proteomes" id="UP001141552"/>
    </source>
</evidence>
<dbReference type="Proteomes" id="UP001141552">
    <property type="component" value="Unassembled WGS sequence"/>
</dbReference>